<evidence type="ECO:0000256" key="1">
    <source>
        <dbReference type="ARBA" id="ARBA00004651"/>
    </source>
</evidence>
<evidence type="ECO:0000256" key="6">
    <source>
        <dbReference type="ARBA" id="ARBA00023136"/>
    </source>
</evidence>
<dbReference type="SUPFAM" id="SSF82861">
    <property type="entry name" value="Mechanosensitive channel protein MscS (YggB), transmembrane region"/>
    <property type="match status" value="1"/>
</dbReference>
<evidence type="ECO:0000313" key="12">
    <source>
        <dbReference type="EMBL" id="KRG43649.1"/>
    </source>
</evidence>
<evidence type="ECO:0000259" key="11">
    <source>
        <dbReference type="Pfam" id="PF21082"/>
    </source>
</evidence>
<keyword evidence="5 8" id="KW-1133">Transmembrane helix</keyword>
<dbReference type="EMBL" id="LLXU01000074">
    <property type="protein sequence ID" value="KRG43649.1"/>
    <property type="molecule type" value="Genomic_DNA"/>
</dbReference>
<evidence type="ECO:0000313" key="13">
    <source>
        <dbReference type="Proteomes" id="UP000051802"/>
    </source>
</evidence>
<feature type="transmembrane region" description="Helical" evidence="8">
    <location>
        <begin position="353"/>
        <end position="373"/>
    </location>
</feature>
<dbReference type="InterPro" id="IPR006685">
    <property type="entry name" value="MscS_channel_2nd"/>
</dbReference>
<dbReference type="InterPro" id="IPR052702">
    <property type="entry name" value="MscS-like_channel"/>
</dbReference>
<keyword evidence="3" id="KW-1003">Cell membrane</keyword>
<dbReference type="Pfam" id="PF00924">
    <property type="entry name" value="MS_channel_2nd"/>
    <property type="match status" value="1"/>
</dbReference>
<feature type="transmembrane region" description="Helical" evidence="8">
    <location>
        <begin position="548"/>
        <end position="569"/>
    </location>
</feature>
<keyword evidence="6 8" id="KW-0472">Membrane</keyword>
<keyword evidence="9" id="KW-0732">Signal</keyword>
<feature type="transmembrane region" description="Helical" evidence="8">
    <location>
        <begin position="303"/>
        <end position="322"/>
    </location>
</feature>
<feature type="chain" id="PRO_5006391190" evidence="9">
    <location>
        <begin position="31"/>
        <end position="818"/>
    </location>
</feature>
<evidence type="ECO:0000256" key="9">
    <source>
        <dbReference type="SAM" id="SignalP"/>
    </source>
</evidence>
<dbReference type="InterPro" id="IPR023408">
    <property type="entry name" value="MscS_beta-dom_sf"/>
</dbReference>
<dbReference type="STRING" id="676599.ARC20_09425"/>
<feature type="transmembrane region" description="Helical" evidence="8">
    <location>
        <begin position="451"/>
        <end position="476"/>
    </location>
</feature>
<dbReference type="InterPro" id="IPR049278">
    <property type="entry name" value="MS_channel_C"/>
</dbReference>
<feature type="domain" description="Mechanosensitive ion channel MscS" evidence="10">
    <location>
        <begin position="631"/>
        <end position="697"/>
    </location>
</feature>
<evidence type="ECO:0000256" key="3">
    <source>
        <dbReference type="ARBA" id="ARBA00022475"/>
    </source>
</evidence>
<dbReference type="SUPFAM" id="SSF50182">
    <property type="entry name" value="Sm-like ribonucleoproteins"/>
    <property type="match status" value="1"/>
</dbReference>
<dbReference type="Pfam" id="PF21082">
    <property type="entry name" value="MS_channel_3rd"/>
    <property type="match status" value="1"/>
</dbReference>
<evidence type="ECO:0000259" key="10">
    <source>
        <dbReference type="Pfam" id="PF00924"/>
    </source>
</evidence>
<gene>
    <name evidence="12" type="ORF">ARC20_09425</name>
</gene>
<dbReference type="RefSeq" id="WP_057646345.1">
    <property type="nucleotide sequence ID" value="NZ_LLXU01000074.1"/>
</dbReference>
<keyword evidence="13" id="KW-1185">Reference proteome</keyword>
<dbReference type="InterPro" id="IPR011066">
    <property type="entry name" value="MscS_channel_C_sf"/>
</dbReference>
<sequence>MRGAFRNALPKRTWPAWLAVALCVSGWASAQTAPTAAQPPPPISAQEIVEHADADERLAVAALQLATAPDPTAAMAIPLQKIADSVDTRSADFPVSRLQALPIMRLESLARHWTFDRRRFERWRNTFNDARSGYLADASLLAERRAAWDALDARQASQLPALSARITQVRQQLEQADTALSTVMTQQIALGQRANGLDVRLQQGQDRVTQAIERIDRQLLHIDAPPIWRAHAAPQEASRAGEVISSSLQIEADFAAAYTEETGAQRLLLNLLQLLMLPVLLWLSHVSRRAIGAGEMSPVAARVMSRPWSSWLLLCVAALLVIEQDAPLLIRQIAMMIALIPVLRLLPPGHRELLDVWPYVATILYLVASFGAIFMGSALVYRVFSLALALLALAATWWLLWRSRRRGHGLQGRLGRWLRGAAWFASGLLLVSVACNIAGNVSLAEMLLDGVIYSAYFGLVLYVMVNVVTTLLQLLLGRPGASRFRVAPEHAPPLVSWLFGLTVGAAMIGWGLYAMESFRILRPLYTLARRVLGHEFAIGDFSLSLGHILLFVVATVIAFWAAKATRLVLHEVADSRLKLQRGTANSVASLAYYGVLLLGLLGALSIAGFKTSQLALIFGALGVGIGFGLQNVVNNFVSGLILMFERPVQPGDVIDVGPTSGRVREIGLRATRIRTFDGADVIVPNGTLLSDRLTNWTLFDRSRRIEVPVGVAYGSDARQVAELLEATATQTPGIASTPPVSVLFSGFGASSLDFVVRAWTPDYDHFAELRSALHARIYEALAQAGIEIPFPQQDVHLHGGVRVDPRDDPDAKGNSQPS</sequence>
<feature type="transmembrane region" description="Helical" evidence="8">
    <location>
        <begin position="615"/>
        <end position="637"/>
    </location>
</feature>
<accession>A0A0R0ARF1</accession>
<feature type="transmembrane region" description="Helical" evidence="8">
    <location>
        <begin position="267"/>
        <end position="283"/>
    </location>
</feature>
<feature type="signal peptide" evidence="9">
    <location>
        <begin position="1"/>
        <end position="30"/>
    </location>
</feature>
<dbReference type="InterPro" id="IPR010920">
    <property type="entry name" value="LSM_dom_sf"/>
</dbReference>
<reference evidence="12 13" key="1">
    <citation type="submission" date="2015-10" db="EMBL/GenBank/DDBJ databases">
        <title>Genome sequencing and analysis of members of genus Stenotrophomonas.</title>
        <authorList>
            <person name="Patil P.P."/>
            <person name="Midha S."/>
            <person name="Patil P.B."/>
        </authorList>
    </citation>
    <scope>NUCLEOTIDE SEQUENCE [LARGE SCALE GENOMIC DNA]</scope>
    <source>
        <strain evidence="12 13">JCM 16536</strain>
    </source>
</reference>
<feature type="region of interest" description="Disordered" evidence="7">
    <location>
        <begin position="797"/>
        <end position="818"/>
    </location>
</feature>
<evidence type="ECO:0000256" key="2">
    <source>
        <dbReference type="ARBA" id="ARBA00008017"/>
    </source>
</evidence>
<evidence type="ECO:0000256" key="5">
    <source>
        <dbReference type="ARBA" id="ARBA00022989"/>
    </source>
</evidence>
<dbReference type="GO" id="GO:0008381">
    <property type="term" value="F:mechanosensitive monoatomic ion channel activity"/>
    <property type="evidence" value="ECO:0007669"/>
    <property type="project" value="UniProtKB-ARBA"/>
</dbReference>
<organism evidence="12 13">
    <name type="scientific">Stenotrophomonas panacihumi</name>
    <dbReference type="NCBI Taxonomy" id="676599"/>
    <lineage>
        <taxon>Bacteria</taxon>
        <taxon>Pseudomonadati</taxon>
        <taxon>Pseudomonadota</taxon>
        <taxon>Gammaproteobacteria</taxon>
        <taxon>Lysobacterales</taxon>
        <taxon>Lysobacteraceae</taxon>
        <taxon>Stenotrophomonas</taxon>
    </lineage>
</organism>
<feature type="transmembrane region" description="Helical" evidence="8">
    <location>
        <begin position="590"/>
        <end position="609"/>
    </location>
</feature>
<dbReference type="Gene3D" id="3.30.70.100">
    <property type="match status" value="1"/>
</dbReference>
<comment type="subcellular location">
    <subcellularLocation>
        <location evidence="1">Cell membrane</location>
        <topology evidence="1">Multi-pass membrane protein</topology>
    </subcellularLocation>
</comment>
<keyword evidence="4 8" id="KW-0812">Transmembrane</keyword>
<comment type="similarity">
    <text evidence="2">Belongs to the MscS (TC 1.A.23) family.</text>
</comment>
<feature type="transmembrane region" description="Helical" evidence="8">
    <location>
        <begin position="421"/>
        <end position="439"/>
    </location>
</feature>
<dbReference type="InterPro" id="IPR011014">
    <property type="entry name" value="MscS_channel_TM-2"/>
</dbReference>
<name>A0A0R0ARF1_9GAMM</name>
<feature type="transmembrane region" description="Helical" evidence="8">
    <location>
        <begin position="328"/>
        <end position="346"/>
    </location>
</feature>
<feature type="transmembrane region" description="Helical" evidence="8">
    <location>
        <begin position="379"/>
        <end position="400"/>
    </location>
</feature>
<evidence type="ECO:0000256" key="7">
    <source>
        <dbReference type="SAM" id="MobiDB-lite"/>
    </source>
</evidence>
<evidence type="ECO:0000256" key="8">
    <source>
        <dbReference type="SAM" id="Phobius"/>
    </source>
</evidence>
<evidence type="ECO:0000256" key="4">
    <source>
        <dbReference type="ARBA" id="ARBA00022692"/>
    </source>
</evidence>
<dbReference type="AlphaFoldDB" id="A0A0R0ARF1"/>
<dbReference type="Proteomes" id="UP000051802">
    <property type="component" value="Unassembled WGS sequence"/>
</dbReference>
<dbReference type="Gene3D" id="1.10.287.1260">
    <property type="match status" value="1"/>
</dbReference>
<dbReference type="SUPFAM" id="SSF82689">
    <property type="entry name" value="Mechanosensitive channel protein MscS (YggB), C-terminal domain"/>
    <property type="match status" value="1"/>
</dbReference>
<dbReference type="GO" id="GO:0005886">
    <property type="term" value="C:plasma membrane"/>
    <property type="evidence" value="ECO:0007669"/>
    <property type="project" value="UniProtKB-SubCell"/>
</dbReference>
<proteinExistence type="inferred from homology"/>
<feature type="compositionally biased region" description="Basic and acidic residues" evidence="7">
    <location>
        <begin position="797"/>
        <end position="811"/>
    </location>
</feature>
<dbReference type="Gene3D" id="2.30.30.60">
    <property type="match status" value="1"/>
</dbReference>
<feature type="domain" description="Mechanosensitive ion channel MscS C-terminal" evidence="11">
    <location>
        <begin position="705"/>
        <end position="788"/>
    </location>
</feature>
<protein>
    <submittedName>
        <fullName evidence="12">Mechanosensitive ion channel protein MscS</fullName>
    </submittedName>
</protein>
<comment type="caution">
    <text evidence="12">The sequence shown here is derived from an EMBL/GenBank/DDBJ whole genome shotgun (WGS) entry which is preliminary data.</text>
</comment>
<dbReference type="PANTHER" id="PTHR30347">
    <property type="entry name" value="POTASSIUM CHANNEL RELATED"/>
    <property type="match status" value="1"/>
</dbReference>
<dbReference type="PANTHER" id="PTHR30347:SF1">
    <property type="entry name" value="MECHANOSENSITIVE CHANNEL MSCK"/>
    <property type="match status" value="1"/>
</dbReference>
<feature type="transmembrane region" description="Helical" evidence="8">
    <location>
        <begin position="497"/>
        <end position="515"/>
    </location>
</feature>